<dbReference type="RefSeq" id="WP_241969095.1">
    <property type="nucleotide sequence ID" value="NZ_SGWW01000002.1"/>
</dbReference>
<dbReference type="Pfam" id="PF13704">
    <property type="entry name" value="Glyco_tranf_2_4"/>
    <property type="match status" value="1"/>
</dbReference>
<dbReference type="Gene3D" id="3.90.550.10">
    <property type="entry name" value="Spore Coat Polysaccharide Biosynthesis Protein SpsA, Chain A"/>
    <property type="match status" value="1"/>
</dbReference>
<dbReference type="EMBL" id="SGWW01000002">
    <property type="protein sequence ID" value="RZS57403.1"/>
    <property type="molecule type" value="Genomic_DNA"/>
</dbReference>
<keyword evidence="3" id="KW-1185">Reference proteome</keyword>
<proteinExistence type="predicted"/>
<evidence type="ECO:0000313" key="3">
    <source>
        <dbReference type="Proteomes" id="UP000293519"/>
    </source>
</evidence>
<name>A0A4Q7LSK1_9MICO</name>
<dbReference type="Proteomes" id="UP000293519">
    <property type="component" value="Unassembled WGS sequence"/>
</dbReference>
<protein>
    <submittedName>
        <fullName evidence="2">Glycosyl transferase family 2</fullName>
    </submittedName>
</protein>
<evidence type="ECO:0000256" key="1">
    <source>
        <dbReference type="SAM" id="Coils"/>
    </source>
</evidence>
<gene>
    <name evidence="2" type="ORF">EV141_1115</name>
</gene>
<evidence type="ECO:0000313" key="2">
    <source>
        <dbReference type="EMBL" id="RZS57403.1"/>
    </source>
</evidence>
<sequence>MRLAMTLMVRDEVDVVAAMLEHHRAQGIDVFIVTDNGSVDGTVEAIERFAQTAEVDLRHDPVHRKQQSATVTRMARDAHSQHGADWVINADADEFWVPTREAKLRERFATVPREIGTFQVPVVDLTGTPALNGTGFDRLIWRDLRPLEQLQLAGLHAHSTPNAVHIGDPEIVVSQGNHEVSRPAGKLPPEGPGIEVLHLPWRSWNQFAKKVENSGKAYEANPEMTPSPNHHGMRDYRRWSEGTLLSTYVARHPSAAELAAGRELGWFTEETRLSTSGLPAVPDQPLEDHENLLRQGRAVIAREWENTRQLEALNAELREFHRKLSEVEKALDSSEAEVASLRARRLVRIVDHLRHRSSRVFASSPRPVKHRPQDPGE</sequence>
<dbReference type="GO" id="GO:0016740">
    <property type="term" value="F:transferase activity"/>
    <property type="evidence" value="ECO:0007669"/>
    <property type="project" value="UniProtKB-KW"/>
</dbReference>
<comment type="caution">
    <text evidence="2">The sequence shown here is derived from an EMBL/GenBank/DDBJ whole genome shotgun (WGS) entry which is preliminary data.</text>
</comment>
<dbReference type="InterPro" id="IPR029044">
    <property type="entry name" value="Nucleotide-diphossugar_trans"/>
</dbReference>
<keyword evidence="2" id="KW-0808">Transferase</keyword>
<organism evidence="2 3">
    <name type="scientific">Microcella putealis</name>
    <dbReference type="NCBI Taxonomy" id="337005"/>
    <lineage>
        <taxon>Bacteria</taxon>
        <taxon>Bacillati</taxon>
        <taxon>Actinomycetota</taxon>
        <taxon>Actinomycetes</taxon>
        <taxon>Micrococcales</taxon>
        <taxon>Microbacteriaceae</taxon>
        <taxon>Microcella</taxon>
    </lineage>
</organism>
<dbReference type="SUPFAM" id="SSF53448">
    <property type="entry name" value="Nucleotide-diphospho-sugar transferases"/>
    <property type="match status" value="1"/>
</dbReference>
<keyword evidence="1" id="KW-0175">Coiled coil</keyword>
<reference evidence="2 3" key="1">
    <citation type="journal article" date="2015" name="Stand. Genomic Sci.">
        <title>Genomic Encyclopedia of Bacterial and Archaeal Type Strains, Phase III: the genomes of soil and plant-associated and newly described type strains.</title>
        <authorList>
            <person name="Whitman W.B."/>
            <person name="Woyke T."/>
            <person name="Klenk H.P."/>
            <person name="Zhou Y."/>
            <person name="Lilburn T.G."/>
            <person name="Beck B.J."/>
            <person name="De Vos P."/>
            <person name="Vandamme P."/>
            <person name="Eisen J.A."/>
            <person name="Garrity G."/>
            <person name="Hugenholtz P."/>
            <person name="Kyrpides N.C."/>
        </authorList>
    </citation>
    <scope>NUCLEOTIDE SEQUENCE [LARGE SCALE GENOMIC DNA]</scope>
    <source>
        <strain evidence="2 3">CV2</strain>
    </source>
</reference>
<dbReference type="AlphaFoldDB" id="A0A4Q7LSK1"/>
<accession>A0A4Q7LSK1</accession>
<feature type="coiled-coil region" evidence="1">
    <location>
        <begin position="310"/>
        <end position="344"/>
    </location>
</feature>